<comment type="caution">
    <text evidence="1">The sequence shown here is derived from an EMBL/GenBank/DDBJ whole genome shotgun (WGS) entry which is preliminary data.</text>
</comment>
<accession>A0ACC1J6N0</accession>
<reference evidence="1" key="1">
    <citation type="submission" date="2022-07" db="EMBL/GenBank/DDBJ databases">
        <title>Phylogenomic reconstructions and comparative analyses of Kickxellomycotina fungi.</title>
        <authorList>
            <person name="Reynolds N.K."/>
            <person name="Stajich J.E."/>
            <person name="Barry K."/>
            <person name="Grigoriev I.V."/>
            <person name="Crous P."/>
            <person name="Smith M.E."/>
        </authorList>
    </citation>
    <scope>NUCLEOTIDE SEQUENCE</scope>
    <source>
        <strain evidence="1">NRRL 5244</strain>
    </source>
</reference>
<dbReference type="EMBL" id="JANBPW010002750">
    <property type="protein sequence ID" value="KAJ1939743.1"/>
    <property type="molecule type" value="Genomic_DNA"/>
</dbReference>
<protein>
    <submittedName>
        <fullName evidence="1">ATP-binding mismatch repair protein</fullName>
    </submittedName>
</protein>
<keyword evidence="2" id="KW-1185">Reference proteome</keyword>
<proteinExistence type="predicted"/>
<dbReference type="Proteomes" id="UP001150603">
    <property type="component" value="Unassembled WGS sequence"/>
</dbReference>
<sequence length="183" mass="20548">MQVLGQFNVGFIIARLNDDLFIIDQHASDEKFNFEQLQLNARIASQPLIRPHILELSIVDEALAIQHMDVLERNGFGLAVDESAAPGRRISMVSQPVIDQTMFTQVDLVELIAKLAANPLSARCERARRVFASRACRKSVMIGDPLSAPQMRRIVANLSGLDHPWNCPHGRPVMRHLFHLPPE</sequence>
<keyword evidence="1" id="KW-0067">ATP-binding</keyword>
<name>A0ACC1J6N0_9FUNG</name>
<evidence type="ECO:0000313" key="1">
    <source>
        <dbReference type="EMBL" id="KAJ1939743.1"/>
    </source>
</evidence>
<keyword evidence="1" id="KW-0547">Nucleotide-binding</keyword>
<gene>
    <name evidence="1" type="primary">PMS1</name>
    <name evidence="1" type="ORF">FBU59_004020</name>
</gene>
<organism evidence="1 2">
    <name type="scientific">Linderina macrospora</name>
    <dbReference type="NCBI Taxonomy" id="4868"/>
    <lineage>
        <taxon>Eukaryota</taxon>
        <taxon>Fungi</taxon>
        <taxon>Fungi incertae sedis</taxon>
        <taxon>Zoopagomycota</taxon>
        <taxon>Kickxellomycotina</taxon>
        <taxon>Kickxellomycetes</taxon>
        <taxon>Kickxellales</taxon>
        <taxon>Kickxellaceae</taxon>
        <taxon>Linderina</taxon>
    </lineage>
</organism>
<evidence type="ECO:0000313" key="2">
    <source>
        <dbReference type="Proteomes" id="UP001150603"/>
    </source>
</evidence>